<dbReference type="EMBL" id="ACVQ01000016">
    <property type="protein sequence ID" value="EET80060.1"/>
    <property type="molecule type" value="Genomic_DNA"/>
</dbReference>
<protein>
    <submittedName>
        <fullName evidence="1">Uncharacterized protein</fullName>
    </submittedName>
</protein>
<evidence type="ECO:0000313" key="2">
    <source>
        <dbReference type="Proteomes" id="UP000003107"/>
    </source>
</evidence>
<name>C6RES9_9BACT</name>
<proteinExistence type="predicted"/>
<sequence>MAGRTITPNLTRFVCVKFDSDLNSTRLGFKFYQIYPASFIAKISLNLTLDFGFGIKI</sequence>
<dbReference type="AlphaFoldDB" id="C6RES9"/>
<keyword evidence="2" id="KW-1185">Reference proteome</keyword>
<evidence type="ECO:0000313" key="1">
    <source>
        <dbReference type="EMBL" id="EET80060.1"/>
    </source>
</evidence>
<organism evidence="1 2">
    <name type="scientific">Campylobacter showae RM3277</name>
    <dbReference type="NCBI Taxonomy" id="553219"/>
    <lineage>
        <taxon>Bacteria</taxon>
        <taxon>Pseudomonadati</taxon>
        <taxon>Campylobacterota</taxon>
        <taxon>Epsilonproteobacteria</taxon>
        <taxon>Campylobacterales</taxon>
        <taxon>Campylobacteraceae</taxon>
        <taxon>Campylobacter</taxon>
    </lineage>
</organism>
<dbReference type="STRING" id="553219.CAMSH0001_1662"/>
<comment type="caution">
    <text evidence="1">The sequence shown here is derived from an EMBL/GenBank/DDBJ whole genome shotgun (WGS) entry which is preliminary data.</text>
</comment>
<accession>C6RES9</accession>
<dbReference type="Proteomes" id="UP000003107">
    <property type="component" value="Unassembled WGS sequence"/>
</dbReference>
<reference evidence="1 2" key="1">
    <citation type="submission" date="2009-07" db="EMBL/GenBank/DDBJ databases">
        <authorList>
            <person name="Madupu R."/>
            <person name="Sebastian Y."/>
            <person name="Durkin A.S."/>
            <person name="Torralba M."/>
            <person name="Methe B."/>
            <person name="Sutton G.G."/>
            <person name="Strausberg R.L."/>
            <person name="Nelson K.E."/>
        </authorList>
    </citation>
    <scope>NUCLEOTIDE SEQUENCE [LARGE SCALE GENOMIC DNA]</scope>
    <source>
        <strain evidence="1 2">RM3277</strain>
    </source>
</reference>
<gene>
    <name evidence="1" type="ORF">CAMSH0001_1662</name>
</gene>